<keyword evidence="3" id="KW-1185">Reference proteome</keyword>
<keyword evidence="1" id="KW-0472">Membrane</keyword>
<sequence length="177" mass="19268">MPDLLAHALAAYALGTALSWRYDWLTPAYVTVAMAGAFVPDLAKIRLAVHQSVIVEAIGRPFSWDPLHYLGGVVLSVLVGVLVVAPGGRQRVRVLALLSLGAATHLFLDALLRTPSGRAFPVFWPLTTWRPPTPGLYLSTEPWPTLFFAALALVVWYVDRQRGRAAADRAVEAVVDD</sequence>
<keyword evidence="1" id="KW-0812">Transmembrane</keyword>
<dbReference type="GeneID" id="74942976"/>
<dbReference type="GO" id="GO:0016787">
    <property type="term" value="F:hydrolase activity"/>
    <property type="evidence" value="ECO:0007669"/>
    <property type="project" value="UniProtKB-KW"/>
</dbReference>
<keyword evidence="2" id="KW-0378">Hydrolase</keyword>
<accession>A0A9E7UAB7</accession>
<name>A0A9E7UAB7_9EURY</name>
<protein>
    <submittedName>
        <fullName evidence="2">Metal-dependent hydrolase</fullName>
    </submittedName>
</protein>
<dbReference type="Pfam" id="PF04307">
    <property type="entry name" value="YdjM"/>
    <property type="match status" value="1"/>
</dbReference>
<feature type="transmembrane region" description="Helical" evidence="1">
    <location>
        <begin position="142"/>
        <end position="159"/>
    </location>
</feature>
<dbReference type="EMBL" id="CP104003">
    <property type="protein sequence ID" value="UWM56821.1"/>
    <property type="molecule type" value="Genomic_DNA"/>
</dbReference>
<evidence type="ECO:0000313" key="2">
    <source>
        <dbReference type="EMBL" id="UWM56821.1"/>
    </source>
</evidence>
<evidence type="ECO:0000313" key="3">
    <source>
        <dbReference type="Proteomes" id="UP001057580"/>
    </source>
</evidence>
<proteinExistence type="predicted"/>
<dbReference type="InterPro" id="IPR007404">
    <property type="entry name" value="YdjM-like"/>
</dbReference>
<organism evidence="2 3">
    <name type="scientific">Salinirubellus salinus</name>
    <dbReference type="NCBI Taxonomy" id="1364945"/>
    <lineage>
        <taxon>Archaea</taxon>
        <taxon>Methanobacteriati</taxon>
        <taxon>Methanobacteriota</taxon>
        <taxon>Stenosarchaea group</taxon>
        <taxon>Halobacteria</taxon>
        <taxon>Halobacteriales</taxon>
        <taxon>Natronomonadaceae</taxon>
        <taxon>Salinirubellus</taxon>
    </lineage>
</organism>
<feature type="transmembrane region" description="Helical" evidence="1">
    <location>
        <begin position="67"/>
        <end position="85"/>
    </location>
</feature>
<gene>
    <name evidence="2" type="ORF">N0B31_11100</name>
</gene>
<dbReference type="RefSeq" id="WP_260643935.1">
    <property type="nucleotide sequence ID" value="NZ_CP104003.1"/>
</dbReference>
<feature type="transmembrane region" description="Helical" evidence="1">
    <location>
        <begin position="92"/>
        <end position="112"/>
    </location>
</feature>
<dbReference type="Proteomes" id="UP001057580">
    <property type="component" value="Chromosome"/>
</dbReference>
<reference evidence="2" key="1">
    <citation type="submission" date="2022-09" db="EMBL/GenBank/DDBJ databases">
        <title>Diverse halophilic archaea isolated from saline environments.</title>
        <authorList>
            <person name="Cui H.-L."/>
        </authorList>
    </citation>
    <scope>NUCLEOTIDE SEQUENCE</scope>
    <source>
        <strain evidence="2">ZS-35-S2</strain>
    </source>
</reference>
<dbReference type="KEGG" id="ssai:N0B31_11100"/>
<dbReference type="AlphaFoldDB" id="A0A9E7UAB7"/>
<evidence type="ECO:0000256" key="1">
    <source>
        <dbReference type="SAM" id="Phobius"/>
    </source>
</evidence>
<keyword evidence="1" id="KW-1133">Transmembrane helix</keyword>